<feature type="transmembrane region" description="Helical" evidence="6">
    <location>
        <begin position="476"/>
        <end position="496"/>
    </location>
</feature>
<dbReference type="GO" id="GO:0016020">
    <property type="term" value="C:membrane"/>
    <property type="evidence" value="ECO:0007669"/>
    <property type="project" value="UniProtKB-SubCell"/>
</dbReference>
<evidence type="ECO:0000313" key="9">
    <source>
        <dbReference type="Proteomes" id="UP000028875"/>
    </source>
</evidence>
<evidence type="ECO:0000313" key="8">
    <source>
        <dbReference type="EMBL" id="CDQ39766.1"/>
    </source>
</evidence>
<dbReference type="OrthoDB" id="9770923at2"/>
<keyword evidence="5 6" id="KW-0472">Membrane</keyword>
<feature type="transmembrane region" description="Helical" evidence="6">
    <location>
        <begin position="132"/>
        <end position="154"/>
    </location>
</feature>
<dbReference type="RefSeq" id="WP_038243883.1">
    <property type="nucleotide sequence ID" value="NZ_BNER01000002.1"/>
</dbReference>
<reference evidence="8 9" key="1">
    <citation type="submission" date="2014-03" db="EMBL/GenBank/DDBJ databases">
        <authorList>
            <person name="Urmite Genomes U."/>
        </authorList>
    </citation>
    <scope>NUCLEOTIDE SEQUENCE [LARGE SCALE GENOMIC DNA]</scope>
    <source>
        <strain evidence="8 9">Vm-5</strain>
    </source>
</reference>
<dbReference type="eggNOG" id="COG1333">
    <property type="taxonomic scope" value="Bacteria"/>
</dbReference>
<evidence type="ECO:0000256" key="5">
    <source>
        <dbReference type="ARBA" id="ARBA00023136"/>
    </source>
</evidence>
<keyword evidence="2 6" id="KW-0812">Transmembrane</keyword>
<comment type="caution">
    <text evidence="8">The sequence shown here is derived from an EMBL/GenBank/DDBJ whole genome shotgun (WGS) entry which is preliminary data.</text>
</comment>
<dbReference type="InterPro" id="IPR023494">
    <property type="entry name" value="Cyt_c_bgen_Ccs1/CcsB/ResB"/>
</dbReference>
<evidence type="ECO:0000256" key="3">
    <source>
        <dbReference type="ARBA" id="ARBA00022748"/>
    </source>
</evidence>
<evidence type="ECO:0000256" key="6">
    <source>
        <dbReference type="SAM" id="Phobius"/>
    </source>
</evidence>
<evidence type="ECO:0000256" key="4">
    <source>
        <dbReference type="ARBA" id="ARBA00022989"/>
    </source>
</evidence>
<feature type="domain" description="ResB-like" evidence="7">
    <location>
        <begin position="70"/>
        <end position="431"/>
    </location>
</feature>
<evidence type="ECO:0000256" key="2">
    <source>
        <dbReference type="ARBA" id="ARBA00022692"/>
    </source>
</evidence>
<dbReference type="PANTHER" id="PTHR31566:SF0">
    <property type="entry name" value="CYTOCHROME C BIOGENESIS PROTEIN CCS1, CHLOROPLASTIC"/>
    <property type="match status" value="1"/>
</dbReference>
<dbReference type="AlphaFoldDB" id="A0A024QCT7"/>
<comment type="subcellular location">
    <subcellularLocation>
        <location evidence="1">Membrane</location>
        <topology evidence="1">Multi-pass membrane protein</topology>
    </subcellularLocation>
</comment>
<feature type="domain" description="ResB-like" evidence="7">
    <location>
        <begin position="451"/>
        <end position="527"/>
    </location>
</feature>
<dbReference type="InterPro" id="IPR007816">
    <property type="entry name" value="ResB-like_domain"/>
</dbReference>
<keyword evidence="4 6" id="KW-1133">Transmembrane helix</keyword>
<proteinExistence type="predicted"/>
<keyword evidence="9" id="KW-1185">Reference proteome</keyword>
<accession>A0A024QCT7</accession>
<reference evidence="9" key="2">
    <citation type="submission" date="2014-05" db="EMBL/GenBank/DDBJ databases">
        <title>Draft genome sequence of Virgibacillus massiliensis Vm-5.</title>
        <authorList>
            <person name="Khelaifia S."/>
            <person name="Croce O."/>
            <person name="Lagier J.C."/>
            <person name="Raoult D."/>
        </authorList>
    </citation>
    <scope>NUCLEOTIDE SEQUENCE [LARGE SCALE GENOMIC DNA]</scope>
    <source>
        <strain evidence="9">Vm-5</strain>
    </source>
</reference>
<name>A0A024QCT7_9BACI</name>
<dbReference type="GO" id="GO:0017004">
    <property type="term" value="P:cytochrome complex assembly"/>
    <property type="evidence" value="ECO:0007669"/>
    <property type="project" value="UniProtKB-KW"/>
</dbReference>
<evidence type="ECO:0000256" key="1">
    <source>
        <dbReference type="ARBA" id="ARBA00004141"/>
    </source>
</evidence>
<dbReference type="Proteomes" id="UP000028875">
    <property type="component" value="Unassembled WGS sequence"/>
</dbReference>
<dbReference type="Pfam" id="PF05140">
    <property type="entry name" value="ResB"/>
    <property type="match status" value="2"/>
</dbReference>
<sequence length="547" mass="62652">MKRIKCECGHVNPEGTVLCEACGKPIEENQHIDGNDKKKLLNMRYDGTARRSQTYNKSIVDKIWSFFSSVKVGVWLIVLALIASAIGSIFPQEQYIPADAASRDPAIFYEERYGIFGLIFYQLGFHNLYSSWWYMILIALIGVSLVICSLDRFVPLFKALRNQKAKRHETFLNRQRLFSETDEVTNEDLESVKQGLKNQRYKLTEEDGHILAEKGRFSRWGPYVNHIGLIIILLAALLRTTPLFYMDEYVWVREGEQVVLPGTDQAYYIENKDFIIENHNPNDERFEEAIAEEGGEVPSNYQTNVAIYQAQEPEVTGAEPELQKIIDSNIRMNQPAKFDGYAVYQSGYQLNEFSSMSFKIHETDDPDEDELGSFTVDLTSPESEYELENGFRVEVTNYYPDYYLDDNGEPASETNYPRNPAFVMMVHPPDGSEPEISFLGIGKNIDATGENDYKVGITNFETHDVSGLSIRKDYSLPYFLVGAIIFMIGVIQGMYWQHRRVWIRPKDNGILLAAHTNKNWHGVTKDIEKSISGTNVNMVKDQQELDE</sequence>
<dbReference type="PANTHER" id="PTHR31566">
    <property type="entry name" value="CYTOCHROME C BIOGENESIS PROTEIN CCS1, CHLOROPLASTIC"/>
    <property type="match status" value="1"/>
</dbReference>
<evidence type="ECO:0000259" key="7">
    <source>
        <dbReference type="Pfam" id="PF05140"/>
    </source>
</evidence>
<protein>
    <submittedName>
        <fullName evidence="8">Cytochrome c biogenesis protein CcsB</fullName>
    </submittedName>
</protein>
<feature type="transmembrane region" description="Helical" evidence="6">
    <location>
        <begin position="72"/>
        <end position="90"/>
    </location>
</feature>
<dbReference type="EMBL" id="CCDP010000001">
    <property type="protein sequence ID" value="CDQ39766.1"/>
    <property type="molecule type" value="Genomic_DNA"/>
</dbReference>
<dbReference type="STRING" id="1462526.BN990_02080"/>
<keyword evidence="3" id="KW-0201">Cytochrome c-type biogenesis</keyword>
<organism evidence="8 9">
    <name type="scientific">Virgibacillus massiliensis</name>
    <dbReference type="NCBI Taxonomy" id="1462526"/>
    <lineage>
        <taxon>Bacteria</taxon>
        <taxon>Bacillati</taxon>
        <taxon>Bacillota</taxon>
        <taxon>Bacilli</taxon>
        <taxon>Bacillales</taxon>
        <taxon>Bacillaceae</taxon>
        <taxon>Virgibacillus</taxon>
    </lineage>
</organism>
<gene>
    <name evidence="8" type="primary">ccsB</name>
    <name evidence="8" type="ORF">BN990_02080</name>
</gene>
<feature type="transmembrane region" description="Helical" evidence="6">
    <location>
        <begin position="223"/>
        <end position="245"/>
    </location>
</feature>